<dbReference type="Pfam" id="PF07898">
    <property type="entry name" value="DUF1676"/>
    <property type="match status" value="2"/>
</dbReference>
<keyword evidence="1" id="KW-0472">Membrane</keyword>
<keyword evidence="1" id="KW-0812">Transmembrane</keyword>
<accession>A0A8R2M8U0</accession>
<feature type="transmembrane region" description="Helical" evidence="1">
    <location>
        <begin position="151"/>
        <end position="172"/>
    </location>
</feature>
<name>A0A8R2M8U0_BOMMO</name>
<keyword evidence="1" id="KW-1133">Transmembrane helix</keyword>
<dbReference type="GO" id="GO:0016020">
    <property type="term" value="C:membrane"/>
    <property type="evidence" value="ECO:0007669"/>
    <property type="project" value="TreeGrafter"/>
</dbReference>
<feature type="signal peptide" evidence="2">
    <location>
        <begin position="1"/>
        <end position="17"/>
    </location>
</feature>
<dbReference type="Proteomes" id="UP000005204">
    <property type="component" value="Unassembled WGS sequence"/>
</dbReference>
<reference evidence="4" key="1">
    <citation type="journal article" date="2008" name="Insect Biochem. Mol. Biol.">
        <title>The genome of a lepidopteran model insect, the silkworm Bombyx mori.</title>
        <authorList>
            <consortium name="International Silkworm Genome Consortium"/>
        </authorList>
    </citation>
    <scope>NUCLEOTIDE SEQUENCE [LARGE SCALE GENOMIC DNA]</scope>
    <source>
        <strain evidence="4">p50T</strain>
    </source>
</reference>
<evidence type="ECO:0000313" key="3">
    <source>
        <dbReference type="EnsemblMetazoa" id="XP_037876451.1"/>
    </source>
</evidence>
<dbReference type="PANTHER" id="PTHR21879:SF1">
    <property type="entry name" value="FI01546P"/>
    <property type="match status" value="1"/>
</dbReference>
<feature type="transmembrane region" description="Helical" evidence="1">
    <location>
        <begin position="411"/>
        <end position="429"/>
    </location>
</feature>
<evidence type="ECO:0008006" key="5">
    <source>
        <dbReference type="Google" id="ProtNLM"/>
    </source>
</evidence>
<dbReference type="PANTHER" id="PTHR21879">
    <property type="entry name" value="FI03362P-RELATED-RELATED"/>
    <property type="match status" value="1"/>
</dbReference>
<dbReference type="EnsemblMetazoa" id="XM_038020523.1">
    <property type="protein sequence ID" value="XP_037876451.1"/>
    <property type="gene ID" value="GeneID_100190962"/>
</dbReference>
<evidence type="ECO:0000256" key="2">
    <source>
        <dbReference type="SAM" id="SignalP"/>
    </source>
</evidence>
<reference evidence="3" key="2">
    <citation type="submission" date="2022-06" db="UniProtKB">
        <authorList>
            <consortium name="EnsemblMetazoa"/>
        </authorList>
    </citation>
    <scope>IDENTIFICATION</scope>
    <source>
        <strain evidence="3">p50T (Dazao)</strain>
    </source>
</reference>
<organism evidence="3 4">
    <name type="scientific">Bombyx mori</name>
    <name type="common">Silk moth</name>
    <dbReference type="NCBI Taxonomy" id="7091"/>
    <lineage>
        <taxon>Eukaryota</taxon>
        <taxon>Metazoa</taxon>
        <taxon>Ecdysozoa</taxon>
        <taxon>Arthropoda</taxon>
        <taxon>Hexapoda</taxon>
        <taxon>Insecta</taxon>
        <taxon>Pterygota</taxon>
        <taxon>Neoptera</taxon>
        <taxon>Endopterygota</taxon>
        <taxon>Lepidoptera</taxon>
        <taxon>Glossata</taxon>
        <taxon>Ditrysia</taxon>
        <taxon>Bombycoidea</taxon>
        <taxon>Bombycidae</taxon>
        <taxon>Bombycinae</taxon>
        <taxon>Bombyx</taxon>
    </lineage>
</organism>
<evidence type="ECO:0000256" key="1">
    <source>
        <dbReference type="SAM" id="Phobius"/>
    </source>
</evidence>
<feature type="transmembrane region" description="Helical" evidence="1">
    <location>
        <begin position="380"/>
        <end position="405"/>
    </location>
</feature>
<dbReference type="InterPro" id="IPR012464">
    <property type="entry name" value="DUF1676"/>
</dbReference>
<protein>
    <recommendedName>
        <fullName evidence="5">Osiris 9</fullName>
    </recommendedName>
</protein>
<proteinExistence type="predicted"/>
<feature type="chain" id="PRO_5035738468" description="Osiris 9" evidence="2">
    <location>
        <begin position="18"/>
        <end position="476"/>
    </location>
</feature>
<evidence type="ECO:0000313" key="4">
    <source>
        <dbReference type="Proteomes" id="UP000005204"/>
    </source>
</evidence>
<dbReference type="AlphaFoldDB" id="A0A8R2M8U0"/>
<sequence>MATHHLILLTLAVAVTARTANRAEEPRSSEDSFLGDLKTAYDTYKDCTGAELSNCLKRKLAKALSKVANTEELSIPGGVTITKDKDAKVNEVEVEEAVPRGLDESSLDNIIMDKIFRFMQTHTVQFNFPTGSDVQETEEGRDKRKKLAPMLAIPILVIGMMVPLAFGALALLAGKALIVSKLALVLAGIIGLKKLLSPNGGGHEAHEVVVSAGHSASGWSRSLEKAHDLAYKATDDMKCLVVLMVIGVAWAMPAAEQDSDPNILGSVLGVVKECVDGDVTLCLKEKALRYVETLRSKREITLVDGVTLDSKGSPRSARALEPLPEEPKAREAQVESRLVDGVADFLENYVVQFKLPSSAVEGMRRSLDEARGKKKKIKQLLPLLAIAKLKIMALIPLFLGIIAFAAAKAVVLAKISLLVAGIIALKKLLASKHTETSYEVVAHPHHEEHYASSGHGWGRSIDDAQNMAYSAHIKSD</sequence>
<keyword evidence="4" id="KW-1185">Reference proteome</keyword>
<gene>
    <name evidence="3" type="primary">100190962</name>
</gene>
<keyword evidence="2" id="KW-0732">Signal</keyword>